<evidence type="ECO:0000313" key="2">
    <source>
        <dbReference type="Proteomes" id="UP000192042"/>
    </source>
</evidence>
<organism evidence="1 2">
    <name type="scientific">Nitrospira japonica</name>
    <dbReference type="NCBI Taxonomy" id="1325564"/>
    <lineage>
        <taxon>Bacteria</taxon>
        <taxon>Pseudomonadati</taxon>
        <taxon>Nitrospirota</taxon>
        <taxon>Nitrospiria</taxon>
        <taxon>Nitrospirales</taxon>
        <taxon>Nitrospiraceae</taxon>
        <taxon>Nitrospira</taxon>
    </lineage>
</organism>
<evidence type="ECO:0008006" key="3">
    <source>
        <dbReference type="Google" id="ProtNLM"/>
    </source>
</evidence>
<dbReference type="EMBL" id="LT828648">
    <property type="protein sequence ID" value="SLM47073.1"/>
    <property type="molecule type" value="Genomic_DNA"/>
</dbReference>
<dbReference type="KEGG" id="nja:NSJP_0901"/>
<name>A0A1W1I2M9_9BACT</name>
<dbReference type="OrthoDB" id="9795737at2"/>
<dbReference type="InterPro" id="IPR014845">
    <property type="entry name" value="GYD/TTHA1554"/>
</dbReference>
<reference evidence="1 2" key="1">
    <citation type="submission" date="2017-03" db="EMBL/GenBank/DDBJ databases">
        <authorList>
            <person name="Afonso C.L."/>
            <person name="Miller P.J."/>
            <person name="Scott M.A."/>
            <person name="Spackman E."/>
            <person name="Goraichik I."/>
            <person name="Dimitrov K.M."/>
            <person name="Suarez D.L."/>
            <person name="Swayne D.E."/>
        </authorList>
    </citation>
    <scope>NUCLEOTIDE SEQUENCE [LARGE SCALE GENOMIC DNA]</scope>
    <source>
        <strain evidence="1">Genome sequencing of Nitrospira japonica strain NJ11</strain>
    </source>
</reference>
<evidence type="ECO:0000313" key="1">
    <source>
        <dbReference type="EMBL" id="SLM47073.1"/>
    </source>
</evidence>
<dbReference type="AlphaFoldDB" id="A0A1W1I2M9"/>
<proteinExistence type="predicted"/>
<sequence>MVTYVMLLSWTDQGIKNVKDSPKRLDAVKKLAKELGGEVRSFYMTLGQYDLVLILDMPNNDKQAAFALKLGSSGNVRSTTLKAFPEEDYRRILGTLV</sequence>
<accession>A0A1W1I2M9</accession>
<dbReference type="Pfam" id="PF08734">
    <property type="entry name" value="GYD"/>
    <property type="match status" value="1"/>
</dbReference>
<protein>
    <recommendedName>
        <fullName evidence="3">GYD family protein</fullName>
    </recommendedName>
</protein>
<dbReference type="Proteomes" id="UP000192042">
    <property type="component" value="Chromosome I"/>
</dbReference>
<dbReference type="RefSeq" id="WP_080885662.1">
    <property type="nucleotide sequence ID" value="NZ_LT828648.1"/>
</dbReference>
<gene>
    <name evidence="1" type="ORF">NSJP_0901</name>
</gene>
<keyword evidence="2" id="KW-1185">Reference proteome</keyword>
<dbReference type="STRING" id="1325564.NSJP_0901"/>